<dbReference type="HAMAP" id="MF_00328">
    <property type="entry name" value="Guanylate_kinase"/>
    <property type="match status" value="1"/>
</dbReference>
<dbReference type="PROSITE" id="PS00856">
    <property type="entry name" value="GUANYLATE_KINASE_1"/>
    <property type="match status" value="1"/>
</dbReference>
<feature type="binding site" evidence="9">
    <location>
        <begin position="38"/>
        <end position="45"/>
    </location>
    <ligand>
        <name>ATP</name>
        <dbReference type="ChEBI" id="CHEBI:30616"/>
    </ligand>
</feature>
<dbReference type="InterPro" id="IPR017665">
    <property type="entry name" value="Guanylate_kinase"/>
</dbReference>
<dbReference type="KEGG" id="aot:AcetOri_orf01670"/>
<dbReference type="NCBIfam" id="TIGR03263">
    <property type="entry name" value="guanyl_kin"/>
    <property type="match status" value="1"/>
</dbReference>
<evidence type="ECO:0000256" key="1">
    <source>
        <dbReference type="ARBA" id="ARBA00005790"/>
    </source>
</evidence>
<keyword evidence="6 9" id="KW-0418">Kinase</keyword>
<dbReference type="SMART" id="SM00072">
    <property type="entry name" value="GuKc"/>
    <property type="match status" value="1"/>
</dbReference>
<evidence type="ECO:0000256" key="7">
    <source>
        <dbReference type="ARBA" id="ARBA00022840"/>
    </source>
</evidence>
<evidence type="ECO:0000256" key="6">
    <source>
        <dbReference type="ARBA" id="ARBA00022777"/>
    </source>
</evidence>
<dbReference type="GO" id="GO:0005829">
    <property type="term" value="C:cytosol"/>
    <property type="evidence" value="ECO:0007669"/>
    <property type="project" value="TreeGrafter"/>
</dbReference>
<dbReference type="PANTHER" id="PTHR23117">
    <property type="entry name" value="GUANYLATE KINASE-RELATED"/>
    <property type="match status" value="1"/>
</dbReference>
<dbReference type="InterPro" id="IPR020590">
    <property type="entry name" value="Guanylate_kinase_CS"/>
</dbReference>
<evidence type="ECO:0000256" key="9">
    <source>
        <dbReference type="HAMAP-Rule" id="MF_00328"/>
    </source>
</evidence>
<dbReference type="InterPro" id="IPR008145">
    <property type="entry name" value="GK/Ca_channel_bsu"/>
</dbReference>
<accession>A0A2Z5ZFP2</accession>
<comment type="similarity">
    <text evidence="1 9">Belongs to the guanylate kinase family.</text>
</comment>
<keyword evidence="7 9" id="KW-0067">ATP-binding</keyword>
<evidence type="ECO:0000259" key="10">
    <source>
        <dbReference type="PROSITE" id="PS50052"/>
    </source>
</evidence>
<sequence length="231" mass="25573">MLGGKNLYTAKTGYGMAHNTQHTGAGLRRRGVCFVISAPSGAGKSTIANALRASEPQLQHSVSVTTRQPRPGEKDGVHYHFRTMEQFEYMASSGELLEWATVFGRGYGTPRAPVEAALEAGHDMVFDIDWQGHQQIRAALPDDVVSLFVLPPSLAELERRLHSRASDHIEEIARRMAAARDEISHWHEFDHVVVNKDLDRAIFEARAVLTSGRLKTRRQTGLAEFIATFGA</sequence>
<dbReference type="Gene3D" id="3.30.63.10">
    <property type="entry name" value="Guanylate Kinase phosphate binding domain"/>
    <property type="match status" value="1"/>
</dbReference>
<dbReference type="Pfam" id="PF00625">
    <property type="entry name" value="Guanylate_kin"/>
    <property type="match status" value="1"/>
</dbReference>
<dbReference type="GO" id="GO:0004385">
    <property type="term" value="F:GMP kinase activity"/>
    <property type="evidence" value="ECO:0007669"/>
    <property type="project" value="UniProtKB-UniRule"/>
</dbReference>
<protein>
    <recommendedName>
        <fullName evidence="3 9">Guanylate kinase</fullName>
        <ecNumber evidence="2 9">2.7.4.8</ecNumber>
    </recommendedName>
    <alternativeName>
        <fullName evidence="8 9">GMP kinase</fullName>
    </alternativeName>
</protein>
<gene>
    <name evidence="9" type="primary">gmk</name>
    <name evidence="11" type="ORF">AcetOrient_orf01670</name>
</gene>
<feature type="domain" description="Guanylate kinase-like" evidence="10">
    <location>
        <begin position="31"/>
        <end position="210"/>
    </location>
</feature>
<evidence type="ECO:0000256" key="4">
    <source>
        <dbReference type="ARBA" id="ARBA00022679"/>
    </source>
</evidence>
<comment type="catalytic activity">
    <reaction evidence="9">
        <text>GMP + ATP = GDP + ADP</text>
        <dbReference type="Rhea" id="RHEA:20780"/>
        <dbReference type="ChEBI" id="CHEBI:30616"/>
        <dbReference type="ChEBI" id="CHEBI:58115"/>
        <dbReference type="ChEBI" id="CHEBI:58189"/>
        <dbReference type="ChEBI" id="CHEBI:456216"/>
        <dbReference type="EC" id="2.7.4.8"/>
    </reaction>
</comment>
<evidence type="ECO:0000256" key="5">
    <source>
        <dbReference type="ARBA" id="ARBA00022741"/>
    </source>
</evidence>
<reference evidence="11 12" key="1">
    <citation type="submission" date="2018-02" db="EMBL/GenBank/DDBJ databases">
        <title>Acetobacter orientalis genome.</title>
        <authorList>
            <person name="Nakashima N."/>
            <person name="Tamura T."/>
        </authorList>
    </citation>
    <scope>NUCLEOTIDE SEQUENCE [LARGE SCALE GENOMIC DNA]</scope>
    <source>
        <strain evidence="11 12">FAN1</strain>
    </source>
</reference>
<dbReference type="InterPro" id="IPR008144">
    <property type="entry name" value="Guanylate_kin-like_dom"/>
</dbReference>
<dbReference type="PROSITE" id="PS50052">
    <property type="entry name" value="GUANYLATE_KINASE_2"/>
    <property type="match status" value="1"/>
</dbReference>
<evidence type="ECO:0000313" key="11">
    <source>
        <dbReference type="EMBL" id="BBC79464.1"/>
    </source>
</evidence>
<dbReference type="GO" id="GO:0005524">
    <property type="term" value="F:ATP binding"/>
    <property type="evidence" value="ECO:0007669"/>
    <property type="project" value="UniProtKB-UniRule"/>
</dbReference>
<organism evidence="11 12">
    <name type="scientific">Acetobacter orientalis</name>
    <dbReference type="NCBI Taxonomy" id="146474"/>
    <lineage>
        <taxon>Bacteria</taxon>
        <taxon>Pseudomonadati</taxon>
        <taxon>Pseudomonadota</taxon>
        <taxon>Alphaproteobacteria</taxon>
        <taxon>Acetobacterales</taxon>
        <taxon>Acetobacteraceae</taxon>
        <taxon>Acetobacter</taxon>
    </lineage>
</organism>
<evidence type="ECO:0000313" key="12">
    <source>
        <dbReference type="Proteomes" id="UP000270034"/>
    </source>
</evidence>
<proteinExistence type="inferred from homology"/>
<dbReference type="SUPFAM" id="SSF52540">
    <property type="entry name" value="P-loop containing nucleoside triphosphate hydrolases"/>
    <property type="match status" value="1"/>
</dbReference>
<dbReference type="EC" id="2.7.4.8" evidence="2 9"/>
<dbReference type="PANTHER" id="PTHR23117:SF13">
    <property type="entry name" value="GUANYLATE KINASE"/>
    <property type="match status" value="1"/>
</dbReference>
<evidence type="ECO:0000256" key="3">
    <source>
        <dbReference type="ARBA" id="ARBA00016296"/>
    </source>
</evidence>
<dbReference type="Gene3D" id="3.40.50.300">
    <property type="entry name" value="P-loop containing nucleotide triphosphate hydrolases"/>
    <property type="match status" value="1"/>
</dbReference>
<dbReference type="CDD" id="cd00071">
    <property type="entry name" value="GMPK"/>
    <property type="match status" value="1"/>
</dbReference>
<evidence type="ECO:0000256" key="2">
    <source>
        <dbReference type="ARBA" id="ARBA00012961"/>
    </source>
</evidence>
<dbReference type="InterPro" id="IPR027417">
    <property type="entry name" value="P-loop_NTPase"/>
</dbReference>
<keyword evidence="9" id="KW-0963">Cytoplasm</keyword>
<dbReference type="FunFam" id="3.30.63.10:FF:000002">
    <property type="entry name" value="Guanylate kinase 1"/>
    <property type="match status" value="1"/>
</dbReference>
<evidence type="ECO:0000256" key="8">
    <source>
        <dbReference type="ARBA" id="ARBA00030128"/>
    </source>
</evidence>
<dbReference type="AlphaFoldDB" id="A0A2Z5ZFP2"/>
<comment type="subcellular location">
    <subcellularLocation>
        <location evidence="9">Cytoplasm</location>
    </subcellularLocation>
</comment>
<comment type="function">
    <text evidence="9">Essential for recycling GMP and indirectly, cGMP.</text>
</comment>
<name>A0A2Z5ZFP2_9PROT</name>
<keyword evidence="5 9" id="KW-0547">Nucleotide-binding</keyword>
<dbReference type="Proteomes" id="UP000270034">
    <property type="component" value="Chromosome"/>
</dbReference>
<dbReference type="EMBL" id="AP018515">
    <property type="protein sequence ID" value="BBC79464.1"/>
    <property type="molecule type" value="Genomic_DNA"/>
</dbReference>
<keyword evidence="4 9" id="KW-0808">Transferase</keyword>